<dbReference type="InterPro" id="IPR011990">
    <property type="entry name" value="TPR-like_helical_dom_sf"/>
</dbReference>
<dbReference type="Gene3D" id="1.10.10.10">
    <property type="entry name" value="Winged helix-like DNA-binding domain superfamily/Winged helix DNA-binding domain"/>
    <property type="match status" value="1"/>
</dbReference>
<keyword evidence="5" id="KW-1185">Reference proteome</keyword>
<dbReference type="InterPro" id="IPR036388">
    <property type="entry name" value="WH-like_DNA-bd_sf"/>
</dbReference>
<dbReference type="PANTHER" id="PTHR35807:SF1">
    <property type="entry name" value="TRANSCRIPTIONAL REGULATOR REDD"/>
    <property type="match status" value="1"/>
</dbReference>
<evidence type="ECO:0000313" key="5">
    <source>
        <dbReference type="Proteomes" id="UP000647017"/>
    </source>
</evidence>
<evidence type="ECO:0000256" key="1">
    <source>
        <dbReference type="ARBA" id="ARBA00023015"/>
    </source>
</evidence>
<accession>A0ABQ4HSY0</accession>
<evidence type="ECO:0000259" key="3">
    <source>
        <dbReference type="SMART" id="SM01043"/>
    </source>
</evidence>
<evidence type="ECO:0000313" key="4">
    <source>
        <dbReference type="EMBL" id="GIJ08731.1"/>
    </source>
</evidence>
<dbReference type="SUPFAM" id="SSF46894">
    <property type="entry name" value="C-terminal effector domain of the bipartite response regulators"/>
    <property type="match status" value="1"/>
</dbReference>
<organism evidence="4 5">
    <name type="scientific">Micromonospora andamanensis</name>
    <dbReference type="NCBI Taxonomy" id="1287068"/>
    <lineage>
        <taxon>Bacteria</taxon>
        <taxon>Bacillati</taxon>
        <taxon>Actinomycetota</taxon>
        <taxon>Actinomycetes</taxon>
        <taxon>Micromonosporales</taxon>
        <taxon>Micromonosporaceae</taxon>
        <taxon>Micromonospora</taxon>
    </lineage>
</organism>
<sequence>MELNFLGPVTVKVGSSGIDIPGTRDRKILATLLLNSNRPVHIDLLIDVVWDDDPPVTARQQVQNRLGSLRARFGIEAPRINRNGNHYTLHVTDDQVDGLKFRKVCTEAAFAVNSNHTEKAVSLLRSGLELWRGSPVEDVESARLQMEALRWKEYHLKAIETLVDLEFSLNRHRLLTADLRSWIGSYPYHEGLHCRLAEAMDAGSRTAEALGVLSGLRARLAREMGISAGPVVEDLYHRLLRKPGIRTIAIG</sequence>
<comment type="caution">
    <text evidence="4">The sequence shown here is derived from an EMBL/GenBank/DDBJ whole genome shotgun (WGS) entry which is preliminary data.</text>
</comment>
<dbReference type="InterPro" id="IPR051677">
    <property type="entry name" value="AfsR-DnrI-RedD_regulator"/>
</dbReference>
<evidence type="ECO:0000256" key="2">
    <source>
        <dbReference type="ARBA" id="ARBA00023163"/>
    </source>
</evidence>
<dbReference type="RefSeq" id="WP_204004345.1">
    <property type="nucleotide sequence ID" value="NZ_BOOZ01000007.1"/>
</dbReference>
<gene>
    <name evidence="4" type="ORF">Van01_19450</name>
</gene>
<dbReference type="Gene3D" id="1.25.40.10">
    <property type="entry name" value="Tetratricopeptide repeat domain"/>
    <property type="match status" value="1"/>
</dbReference>
<proteinExistence type="predicted"/>
<dbReference type="SMART" id="SM01043">
    <property type="entry name" value="BTAD"/>
    <property type="match status" value="1"/>
</dbReference>
<dbReference type="EMBL" id="BOOZ01000007">
    <property type="protein sequence ID" value="GIJ08731.1"/>
    <property type="molecule type" value="Genomic_DNA"/>
</dbReference>
<keyword evidence="2" id="KW-0804">Transcription</keyword>
<dbReference type="SUPFAM" id="SSF48452">
    <property type="entry name" value="TPR-like"/>
    <property type="match status" value="1"/>
</dbReference>
<reference evidence="4 5" key="1">
    <citation type="submission" date="2021-01" db="EMBL/GenBank/DDBJ databases">
        <title>Whole genome shotgun sequence of Verrucosispora andamanensis NBRC 109075.</title>
        <authorList>
            <person name="Komaki H."/>
            <person name="Tamura T."/>
        </authorList>
    </citation>
    <scope>NUCLEOTIDE SEQUENCE [LARGE SCALE GENOMIC DNA]</scope>
    <source>
        <strain evidence="4 5">NBRC 109075</strain>
    </source>
</reference>
<keyword evidence="1" id="KW-0805">Transcription regulation</keyword>
<dbReference type="InterPro" id="IPR016032">
    <property type="entry name" value="Sig_transdc_resp-reg_C-effctor"/>
</dbReference>
<name>A0ABQ4HSY0_9ACTN</name>
<dbReference type="Proteomes" id="UP000647017">
    <property type="component" value="Unassembled WGS sequence"/>
</dbReference>
<dbReference type="Pfam" id="PF03704">
    <property type="entry name" value="BTAD"/>
    <property type="match status" value="1"/>
</dbReference>
<dbReference type="InterPro" id="IPR005158">
    <property type="entry name" value="BTAD"/>
</dbReference>
<dbReference type="CDD" id="cd15831">
    <property type="entry name" value="BTAD"/>
    <property type="match status" value="1"/>
</dbReference>
<protein>
    <recommendedName>
        <fullName evidence="3">Bacterial transcriptional activator domain-containing protein</fullName>
    </recommendedName>
</protein>
<dbReference type="PANTHER" id="PTHR35807">
    <property type="entry name" value="TRANSCRIPTIONAL REGULATOR REDD-RELATED"/>
    <property type="match status" value="1"/>
</dbReference>
<feature type="domain" description="Bacterial transcriptional activator" evidence="3">
    <location>
        <begin position="96"/>
        <end position="240"/>
    </location>
</feature>